<evidence type="ECO:0008006" key="3">
    <source>
        <dbReference type="Google" id="ProtNLM"/>
    </source>
</evidence>
<gene>
    <name evidence="1" type="ORF">KKI46_07110</name>
</gene>
<evidence type="ECO:0000313" key="1">
    <source>
        <dbReference type="EMBL" id="QWB31408.1"/>
    </source>
</evidence>
<dbReference type="Proteomes" id="UP000679498">
    <property type="component" value="Chromosome"/>
</dbReference>
<dbReference type="RefSeq" id="WP_047395737.1">
    <property type="nucleotide sequence ID" value="NZ_CP030931.1"/>
</dbReference>
<name>A0ABX8GDI0_EXIAC</name>
<organism evidence="1 2">
    <name type="scientific">Exiguobacterium acetylicum</name>
    <name type="common">Brevibacterium acetylicum</name>
    <dbReference type="NCBI Taxonomy" id="41170"/>
    <lineage>
        <taxon>Bacteria</taxon>
        <taxon>Bacillati</taxon>
        <taxon>Bacillota</taxon>
        <taxon>Bacilli</taxon>
        <taxon>Bacillales</taxon>
        <taxon>Bacillales Family XII. Incertae Sedis</taxon>
        <taxon>Exiguobacterium</taxon>
    </lineage>
</organism>
<protein>
    <recommendedName>
        <fullName evidence="3">C2H2-type domain-containing protein</fullName>
    </recommendedName>
</protein>
<dbReference type="GeneID" id="88811438"/>
<reference evidence="1 2" key="1">
    <citation type="submission" date="2021-05" db="EMBL/GenBank/DDBJ databases">
        <title>Biocontrol using Exiguobacterium acetylicum SI17 against litchi downy blight caused by Peronophythora litchii.</title>
        <authorList>
            <person name="Zheng L."/>
        </authorList>
    </citation>
    <scope>NUCLEOTIDE SEQUENCE [LARGE SCALE GENOMIC DNA]</scope>
    <source>
        <strain evidence="1 2">SI17</strain>
    </source>
</reference>
<keyword evidence="2" id="KW-1185">Reference proteome</keyword>
<sequence length="79" mass="9350">MDTVISHYSKFKCPRCREKFKDEILIEDLHSVSHEERRLGVEIQYDFSSEVACPNCHHQWLIEGNVWEYPEGVIDAIEL</sequence>
<accession>A0ABX8GDI0</accession>
<proteinExistence type="predicted"/>
<dbReference type="EMBL" id="CP075897">
    <property type="protein sequence ID" value="QWB31408.1"/>
    <property type="molecule type" value="Genomic_DNA"/>
</dbReference>
<evidence type="ECO:0000313" key="2">
    <source>
        <dbReference type="Proteomes" id="UP000679498"/>
    </source>
</evidence>